<feature type="transmembrane region" description="Helical" evidence="8">
    <location>
        <begin position="67"/>
        <end position="86"/>
    </location>
</feature>
<protein>
    <recommendedName>
        <fullName evidence="7">Cell wall polymerase</fullName>
    </recommendedName>
    <alternativeName>
        <fullName evidence="6">Peptidoglycan polymerase</fullName>
    </alternativeName>
</protein>
<evidence type="ECO:0000313" key="9">
    <source>
        <dbReference type="EMBL" id="BBA16956.1"/>
    </source>
</evidence>
<evidence type="ECO:0000256" key="6">
    <source>
        <dbReference type="ARBA" id="ARBA00032370"/>
    </source>
</evidence>
<dbReference type="PANTHER" id="PTHR30474">
    <property type="entry name" value="CELL CYCLE PROTEIN"/>
    <property type="match status" value="1"/>
</dbReference>
<feature type="transmembrane region" description="Helical" evidence="8">
    <location>
        <begin position="220"/>
        <end position="241"/>
    </location>
</feature>
<accession>A0A224AAT7</accession>
<dbReference type="EMBL" id="AP014608">
    <property type="protein sequence ID" value="BBA16956.1"/>
    <property type="molecule type" value="Genomic_DNA"/>
</dbReference>
<keyword evidence="4 8" id="KW-1133">Transmembrane helix</keyword>
<proteinExistence type="predicted"/>
<evidence type="ECO:0000256" key="5">
    <source>
        <dbReference type="ARBA" id="ARBA00023136"/>
    </source>
</evidence>
<reference evidence="9 10" key="1">
    <citation type="submission" date="2014-06" db="EMBL/GenBank/DDBJ databases">
        <title>Genome sequence of the intracellular symbiont Blattabacterium cuenoti, strain STAT from the wood feeding cockroach Salganea taiwanensis taiwanensis.</title>
        <authorList>
            <person name="Kinjo Y."/>
            <person name="Ohkuma M."/>
            <person name="Tokuda G."/>
        </authorList>
    </citation>
    <scope>NUCLEOTIDE SEQUENCE [LARGE SCALE GENOMIC DNA]</scope>
    <source>
        <strain evidence="9 10">STAT</strain>
    </source>
</reference>
<evidence type="ECO:0000256" key="2">
    <source>
        <dbReference type="ARBA" id="ARBA00022692"/>
    </source>
</evidence>
<dbReference type="GO" id="GO:0005886">
    <property type="term" value="C:plasma membrane"/>
    <property type="evidence" value="ECO:0007669"/>
    <property type="project" value="TreeGrafter"/>
</dbReference>
<comment type="subcellular location">
    <subcellularLocation>
        <location evidence="1">Membrane</location>
        <topology evidence="1">Multi-pass membrane protein</topology>
    </subcellularLocation>
</comment>
<feature type="transmembrane region" description="Helical" evidence="8">
    <location>
        <begin position="12"/>
        <end position="31"/>
    </location>
</feature>
<feature type="transmembrane region" description="Helical" evidence="8">
    <location>
        <begin position="196"/>
        <end position="211"/>
    </location>
</feature>
<evidence type="ECO:0000256" key="3">
    <source>
        <dbReference type="ARBA" id="ARBA00022960"/>
    </source>
</evidence>
<name>A0A224AAT7_9FLAO</name>
<dbReference type="Proteomes" id="UP000263619">
    <property type="component" value="Chromosome"/>
</dbReference>
<dbReference type="GO" id="GO:0051301">
    <property type="term" value="P:cell division"/>
    <property type="evidence" value="ECO:0007669"/>
    <property type="project" value="InterPro"/>
</dbReference>
<dbReference type="GO" id="GO:0032153">
    <property type="term" value="C:cell division site"/>
    <property type="evidence" value="ECO:0007669"/>
    <property type="project" value="TreeGrafter"/>
</dbReference>
<feature type="transmembrane region" description="Helical" evidence="8">
    <location>
        <begin position="132"/>
        <end position="149"/>
    </location>
</feature>
<sequence>MIKRNKILLRNIDWKIVIIYMIMIFFGYMNLYSVSPEKAKKQLIWILLSFFFIFIIFLFKPIHYKHITPFFFLFTLFLLIGVFFFGKNINGSKSWYVFGPISFQPSELAKISTSLMIAHIISQENIENNNRVLLYIFIILIIPSFLILLQPDPGSSIIFSSFLLTLYREGLSIFFIFYLLFYILLFIVSLNLSPCIIISFLFISFVFFFFFKKKKSINDIFFYIFLFINFSIFSIFSPFFFQKFFKQHHKDRINILFQNEFDRKYRDNVGYNLLYSKTAIGSGKFFGKGYQKGTVTKGKFVPEQHTDYIFCTVGEEWGFIGSVILIIFYLLFISRIYFLSERQKNIFGRIFGYSVGNILFVHLVINLGMVMGIFPTIGIVLPFFSYGGSSFWSFTVLLFIFIRMDASDQTSLI</sequence>
<evidence type="ECO:0000256" key="1">
    <source>
        <dbReference type="ARBA" id="ARBA00004141"/>
    </source>
</evidence>
<keyword evidence="5 8" id="KW-0472">Membrane</keyword>
<evidence type="ECO:0000256" key="4">
    <source>
        <dbReference type="ARBA" id="ARBA00022989"/>
    </source>
</evidence>
<evidence type="ECO:0000313" key="10">
    <source>
        <dbReference type="Proteomes" id="UP000263619"/>
    </source>
</evidence>
<feature type="transmembrane region" description="Helical" evidence="8">
    <location>
        <begin position="317"/>
        <end position="338"/>
    </location>
</feature>
<dbReference type="PROSITE" id="PS00428">
    <property type="entry name" value="FTSW_RODA_SPOVE"/>
    <property type="match status" value="1"/>
</dbReference>
<dbReference type="InterPro" id="IPR018365">
    <property type="entry name" value="Cell_cycle_FtsW-rel_CS"/>
</dbReference>
<organism evidence="9 10">
    <name type="scientific">Blattabacterium cuenoti STAT</name>
    <dbReference type="NCBI Taxonomy" id="1457030"/>
    <lineage>
        <taxon>Bacteria</taxon>
        <taxon>Pseudomonadati</taxon>
        <taxon>Bacteroidota</taxon>
        <taxon>Flavobacteriia</taxon>
        <taxon>Flavobacteriales</taxon>
        <taxon>Blattabacteriaceae</taxon>
        <taxon>Blattabacterium</taxon>
    </lineage>
</organism>
<feature type="transmembrane region" description="Helical" evidence="8">
    <location>
        <begin position="383"/>
        <end position="402"/>
    </location>
</feature>
<keyword evidence="2 8" id="KW-0812">Transmembrane</keyword>
<dbReference type="GO" id="GO:0015648">
    <property type="term" value="F:lipid-linked peptidoglycan transporter activity"/>
    <property type="evidence" value="ECO:0007669"/>
    <property type="project" value="TreeGrafter"/>
</dbReference>
<evidence type="ECO:0000256" key="8">
    <source>
        <dbReference type="SAM" id="Phobius"/>
    </source>
</evidence>
<feature type="transmembrane region" description="Helical" evidence="8">
    <location>
        <begin position="350"/>
        <end position="377"/>
    </location>
</feature>
<feature type="transmembrane region" description="Helical" evidence="8">
    <location>
        <begin position="43"/>
        <end position="60"/>
    </location>
</feature>
<dbReference type="InterPro" id="IPR001182">
    <property type="entry name" value="FtsW/RodA"/>
</dbReference>
<dbReference type="NCBIfam" id="NF037961">
    <property type="entry name" value="RodA_shape"/>
    <property type="match status" value="1"/>
</dbReference>
<dbReference type="GO" id="GO:0008360">
    <property type="term" value="P:regulation of cell shape"/>
    <property type="evidence" value="ECO:0007669"/>
    <property type="project" value="UniProtKB-KW"/>
</dbReference>
<keyword evidence="3" id="KW-0133">Cell shape</keyword>
<keyword evidence="10" id="KW-1185">Reference proteome</keyword>
<dbReference type="AlphaFoldDB" id="A0A224AAT7"/>
<gene>
    <name evidence="9" type="ORF">STAT_009</name>
</gene>
<dbReference type="OrthoDB" id="9768187at2"/>
<dbReference type="Pfam" id="PF01098">
    <property type="entry name" value="FTSW_RODA_SPOVE"/>
    <property type="match status" value="1"/>
</dbReference>
<dbReference type="RefSeq" id="WP_119305260.1">
    <property type="nucleotide sequence ID" value="NZ_AP014608.1"/>
</dbReference>
<feature type="transmembrane region" description="Helical" evidence="8">
    <location>
        <begin position="170"/>
        <end position="190"/>
    </location>
</feature>
<dbReference type="PANTHER" id="PTHR30474:SF1">
    <property type="entry name" value="PEPTIDOGLYCAN GLYCOSYLTRANSFERASE MRDB"/>
    <property type="match status" value="1"/>
</dbReference>
<evidence type="ECO:0000256" key="7">
    <source>
        <dbReference type="ARBA" id="ARBA00033270"/>
    </source>
</evidence>